<comment type="similarity">
    <text evidence="2">Belongs to the CDP-glycerol glycerophosphotransferase family.</text>
</comment>
<comment type="caution">
    <text evidence="8">The sequence shown here is derived from an EMBL/GenBank/DDBJ whole genome shotgun (WGS) entry which is preliminary data.</text>
</comment>
<dbReference type="Pfam" id="PF00535">
    <property type="entry name" value="Glycos_transf_2"/>
    <property type="match status" value="1"/>
</dbReference>
<gene>
    <name evidence="8" type="ORF">BED47_14550</name>
</gene>
<dbReference type="PANTHER" id="PTHR37316:SF2">
    <property type="entry name" value="TEICHOIC ACID RIBITOL-PHOSPHATE POLYMERASE TARK"/>
    <property type="match status" value="1"/>
</dbReference>
<dbReference type="SUPFAM" id="SSF53448">
    <property type="entry name" value="Nucleotide-diphospho-sugar transferases"/>
    <property type="match status" value="1"/>
</dbReference>
<reference evidence="8 9" key="1">
    <citation type="submission" date="2016-07" db="EMBL/GenBank/DDBJ databases">
        <authorList>
            <person name="Townsley L."/>
            <person name="Shank E.A."/>
        </authorList>
    </citation>
    <scope>NUCLEOTIDE SEQUENCE [LARGE SCALE GENOMIC DNA]</scope>
    <source>
        <strain evidence="8 9">CH01</strain>
    </source>
</reference>
<protein>
    <recommendedName>
        <fullName evidence="7">Glycosyltransferase 2-like domain-containing protein</fullName>
    </recommendedName>
</protein>
<evidence type="ECO:0000313" key="9">
    <source>
        <dbReference type="Proteomes" id="UP000094580"/>
    </source>
</evidence>
<dbReference type="InterPro" id="IPR001173">
    <property type="entry name" value="Glyco_trans_2-like"/>
</dbReference>
<evidence type="ECO:0000256" key="3">
    <source>
        <dbReference type="ARBA" id="ARBA00022475"/>
    </source>
</evidence>
<evidence type="ECO:0000256" key="1">
    <source>
        <dbReference type="ARBA" id="ARBA00004202"/>
    </source>
</evidence>
<sequence length="770" mass="89308">MSFELIINPDLKDVKVSLIIPVYNVEEYIEVTCSSLVNQSLKNIEIIFIDDGSSDQSVELIKQYAKDYPNIVLGIQDNSGPGVARNNGKKIARGEYIGFVDSDDLLPHDAIEAMYQAALDENADVVTGQSLSFNSTHKWFIGSHVSNGVNIPGEKSLISTPGLLYSLGPCNKLFKATHVKNINFPKNIKVTEDHPFIIEAYLKANRIFTVDKVIYYYRSREAEDNISLSQIVRVNSVKVLNDILKSLSISDPLWDQYIINKFERNQLKAHYYQRIVMADIWPAVNSAIRSMETETQVESLKLFLEFVNKIDIHLYNKIPAIPRILSYEIVNRYHFMSPEAKRIHLDLLKVWEERLNPEMAHQLITSKFKLEVNSCLEAVRKNSLSPINSLVRMKANKKRKNKFSSRLKSAFARRVVLNFAKMLPMKDEIIFASNKSTGLQDSYYFIYEGLIKTKPEYKIIGHFIRKRNFSELCKMYYDFGRAKYVILNDYHRPLYNVNLRKDTKVIQVWHACGAFKKFGLSAVGYKDSNSKEFEIKAHTSYSNVIVSCDEIIPFYAEAFNVPESRVLALGLPRTDFFYNEEMLESVKNRYFNKYPMLKGKKIITYAPTFRGSPKERKNFNLQLDLIQMANKLQDEYVLVLKLHPAVKKGIVIPQEARDFVIDLGNHDMNEVLYLTDILISDYSSLVFEYAILERPMIFYAYDLEEYLDERSFFYDYDEFVPGPIVRTTDEIINIIKEDNYDLQKVTEFNHRFNKYQDGQSAKRLIQTLIK</sequence>
<dbReference type="Proteomes" id="UP000094580">
    <property type="component" value="Unassembled WGS sequence"/>
</dbReference>
<evidence type="ECO:0000313" key="8">
    <source>
        <dbReference type="EMBL" id="ODG90079.1"/>
    </source>
</evidence>
<keyword evidence="9" id="KW-1185">Reference proteome</keyword>
<dbReference type="Gene3D" id="3.90.550.10">
    <property type="entry name" value="Spore Coat Polysaccharide Biosynthesis Protein SpsA, Chain A"/>
    <property type="match status" value="1"/>
</dbReference>
<organism evidence="8 9">
    <name type="scientific">Gottfriedia luciferensis</name>
    <dbReference type="NCBI Taxonomy" id="178774"/>
    <lineage>
        <taxon>Bacteria</taxon>
        <taxon>Bacillati</taxon>
        <taxon>Bacillota</taxon>
        <taxon>Bacilli</taxon>
        <taxon>Bacillales</taxon>
        <taxon>Bacillaceae</taxon>
        <taxon>Gottfriedia</taxon>
    </lineage>
</organism>
<dbReference type="InterPro" id="IPR043149">
    <property type="entry name" value="TagF_N"/>
</dbReference>
<dbReference type="InterPro" id="IPR007554">
    <property type="entry name" value="Glycerophosphate_synth"/>
</dbReference>
<dbReference type="Gene3D" id="3.40.50.11820">
    <property type="match status" value="1"/>
</dbReference>
<comment type="subcellular location">
    <subcellularLocation>
        <location evidence="1">Cell membrane</location>
        <topology evidence="1">Peripheral membrane protein</topology>
    </subcellularLocation>
</comment>
<keyword evidence="3" id="KW-1003">Cell membrane</keyword>
<evidence type="ECO:0000259" key="7">
    <source>
        <dbReference type="Pfam" id="PF00535"/>
    </source>
</evidence>
<evidence type="ECO:0000256" key="2">
    <source>
        <dbReference type="ARBA" id="ARBA00010488"/>
    </source>
</evidence>
<dbReference type="PANTHER" id="PTHR37316">
    <property type="entry name" value="TEICHOIC ACID GLYCEROL-PHOSPHATE PRIMASE"/>
    <property type="match status" value="1"/>
</dbReference>
<feature type="domain" description="Glycosyltransferase 2-like" evidence="7">
    <location>
        <begin position="17"/>
        <end position="136"/>
    </location>
</feature>
<dbReference type="EMBL" id="MDKC01000036">
    <property type="protein sequence ID" value="ODG90079.1"/>
    <property type="molecule type" value="Genomic_DNA"/>
</dbReference>
<keyword evidence="6" id="KW-0472">Membrane</keyword>
<keyword evidence="4" id="KW-0808">Transferase</keyword>
<dbReference type="Pfam" id="PF04464">
    <property type="entry name" value="Glyphos_transf"/>
    <property type="match status" value="1"/>
</dbReference>
<name>A0ABX2ZL66_9BACI</name>
<evidence type="ECO:0000256" key="6">
    <source>
        <dbReference type="ARBA" id="ARBA00023136"/>
    </source>
</evidence>
<dbReference type="SUPFAM" id="SSF53756">
    <property type="entry name" value="UDP-Glycosyltransferase/glycogen phosphorylase"/>
    <property type="match status" value="1"/>
</dbReference>
<keyword evidence="5" id="KW-0777">Teichoic acid biosynthesis</keyword>
<dbReference type="InterPro" id="IPR051612">
    <property type="entry name" value="Teichoic_Acid_Biosynth"/>
</dbReference>
<evidence type="ECO:0000256" key="5">
    <source>
        <dbReference type="ARBA" id="ARBA00022944"/>
    </source>
</evidence>
<dbReference type="RefSeq" id="WP_069035408.1">
    <property type="nucleotide sequence ID" value="NZ_MDKC01000036.1"/>
</dbReference>
<dbReference type="CDD" id="cd00761">
    <property type="entry name" value="Glyco_tranf_GTA_type"/>
    <property type="match status" value="1"/>
</dbReference>
<accession>A0ABX2ZL66</accession>
<dbReference type="Gene3D" id="3.40.50.12580">
    <property type="match status" value="1"/>
</dbReference>
<dbReference type="InterPro" id="IPR029044">
    <property type="entry name" value="Nucleotide-diphossugar_trans"/>
</dbReference>
<proteinExistence type="inferred from homology"/>
<evidence type="ECO:0000256" key="4">
    <source>
        <dbReference type="ARBA" id="ARBA00022679"/>
    </source>
</evidence>
<dbReference type="InterPro" id="IPR043148">
    <property type="entry name" value="TagF_C"/>
</dbReference>